<reference evidence="20" key="1">
    <citation type="journal article" date="2005" name="Environ. Microbiol.">
        <title>Genetic and functional properties of uncultivated thermophilic crenarchaeotes from a subsurface gold mine as revealed by analysis of genome fragments.</title>
        <authorList>
            <person name="Nunoura T."/>
            <person name="Hirayama H."/>
            <person name="Takami H."/>
            <person name="Oida H."/>
            <person name="Nishi S."/>
            <person name="Shimamura S."/>
            <person name="Suzuki Y."/>
            <person name="Inagaki F."/>
            <person name="Takai K."/>
            <person name="Nealson K.H."/>
            <person name="Horikoshi K."/>
        </authorList>
    </citation>
    <scope>NUCLEOTIDE SEQUENCE</scope>
</reference>
<comment type="similarity">
    <text evidence="3">Belongs to the cation transport ATPase (P-type) (TC 3.A.3) family. Type IIIB subfamily.</text>
</comment>
<keyword evidence="12" id="KW-0460">Magnesium</keyword>
<feature type="transmembrane region" description="Helical" evidence="18">
    <location>
        <begin position="686"/>
        <end position="707"/>
    </location>
</feature>
<keyword evidence="9 18" id="KW-0812">Transmembrane</keyword>
<evidence type="ECO:0000256" key="12">
    <source>
        <dbReference type="ARBA" id="ARBA00022842"/>
    </source>
</evidence>
<evidence type="ECO:0000256" key="14">
    <source>
        <dbReference type="ARBA" id="ARBA00022989"/>
    </source>
</evidence>
<evidence type="ECO:0000256" key="7">
    <source>
        <dbReference type="ARBA" id="ARBA00022519"/>
    </source>
</evidence>
<evidence type="ECO:0000256" key="8">
    <source>
        <dbReference type="ARBA" id="ARBA00022553"/>
    </source>
</evidence>
<dbReference type="SUPFAM" id="SSF81665">
    <property type="entry name" value="Calcium ATPase, transmembrane domain M"/>
    <property type="match status" value="1"/>
</dbReference>
<dbReference type="SFLD" id="SFLDG00002">
    <property type="entry name" value="C1.7:_P-type_atpase_like"/>
    <property type="match status" value="1"/>
</dbReference>
<keyword evidence="6" id="KW-1003">Cell membrane</keyword>
<comment type="subcellular location">
    <subcellularLocation>
        <location evidence="2">Cell inner membrane</location>
        <topology evidence="2">Multi-pass membrane protein</topology>
    </subcellularLocation>
</comment>
<dbReference type="EC" id="7.2.2.14" evidence="4"/>
<dbReference type="Gene3D" id="3.40.50.1000">
    <property type="entry name" value="HAD superfamily/HAD-like"/>
    <property type="match status" value="1"/>
</dbReference>
<evidence type="ECO:0000259" key="19">
    <source>
        <dbReference type="SMART" id="SM00831"/>
    </source>
</evidence>
<dbReference type="SUPFAM" id="SSF56784">
    <property type="entry name" value="HAD-like"/>
    <property type="match status" value="1"/>
</dbReference>
<evidence type="ECO:0000256" key="17">
    <source>
        <dbReference type="ARBA" id="ARBA00047295"/>
    </source>
</evidence>
<evidence type="ECO:0000256" key="4">
    <source>
        <dbReference type="ARBA" id="ARBA00012786"/>
    </source>
</evidence>
<evidence type="ECO:0000256" key="13">
    <source>
        <dbReference type="ARBA" id="ARBA00022967"/>
    </source>
</evidence>
<comment type="catalytic activity">
    <reaction evidence="17">
        <text>Mg(2+)(out) + ATP + H2O = Mg(2+)(in) + ADP + phosphate + H(+)</text>
        <dbReference type="Rhea" id="RHEA:10260"/>
        <dbReference type="ChEBI" id="CHEBI:15377"/>
        <dbReference type="ChEBI" id="CHEBI:15378"/>
        <dbReference type="ChEBI" id="CHEBI:18420"/>
        <dbReference type="ChEBI" id="CHEBI:30616"/>
        <dbReference type="ChEBI" id="CHEBI:43474"/>
        <dbReference type="ChEBI" id="CHEBI:456216"/>
        <dbReference type="EC" id="7.2.2.14"/>
    </reaction>
</comment>
<dbReference type="NCBIfam" id="TIGR01524">
    <property type="entry name" value="ATPase-IIIB_Mg"/>
    <property type="match status" value="1"/>
</dbReference>
<evidence type="ECO:0000256" key="6">
    <source>
        <dbReference type="ARBA" id="ARBA00022475"/>
    </source>
</evidence>
<keyword evidence="14 18" id="KW-1133">Transmembrane helix</keyword>
<feature type="transmembrane region" description="Helical" evidence="18">
    <location>
        <begin position="749"/>
        <end position="770"/>
    </location>
</feature>
<dbReference type="InterPro" id="IPR006415">
    <property type="entry name" value="P-type_ATPase_IIIB"/>
</dbReference>
<dbReference type="InterPro" id="IPR044492">
    <property type="entry name" value="P_typ_ATPase_HD_dom"/>
</dbReference>
<dbReference type="InterPro" id="IPR004014">
    <property type="entry name" value="ATPase_P-typ_cation-transptr_N"/>
</dbReference>
<dbReference type="NCBIfam" id="TIGR01494">
    <property type="entry name" value="ATPase_P-type"/>
    <property type="match status" value="2"/>
</dbReference>
<evidence type="ECO:0000256" key="1">
    <source>
        <dbReference type="ARBA" id="ARBA00003954"/>
    </source>
</evidence>
<proteinExistence type="inferred from homology"/>
<keyword evidence="11" id="KW-0067">ATP-binding</keyword>
<evidence type="ECO:0000313" key="20">
    <source>
        <dbReference type="EMBL" id="BAL54323.1"/>
    </source>
</evidence>
<dbReference type="PROSITE" id="PS00154">
    <property type="entry name" value="ATPASE_E1_E2"/>
    <property type="match status" value="1"/>
</dbReference>
<feature type="transmembrane region" description="Helical" evidence="18">
    <location>
        <begin position="244"/>
        <end position="268"/>
    </location>
</feature>
<keyword evidence="10" id="KW-0547">Nucleotide-binding</keyword>
<feature type="transmembrane region" description="Helical" evidence="18">
    <location>
        <begin position="719"/>
        <end position="737"/>
    </location>
</feature>
<dbReference type="GO" id="GO:0015444">
    <property type="term" value="F:P-type magnesium transporter activity"/>
    <property type="evidence" value="ECO:0007669"/>
    <property type="project" value="UniProtKB-EC"/>
</dbReference>
<dbReference type="PANTHER" id="PTHR42861">
    <property type="entry name" value="CALCIUM-TRANSPORTING ATPASE"/>
    <property type="match status" value="1"/>
</dbReference>
<dbReference type="Gene3D" id="2.70.150.10">
    <property type="entry name" value="Calcium-transporting ATPase, cytoplasmic transduction domain A"/>
    <property type="match status" value="1"/>
</dbReference>
<evidence type="ECO:0000256" key="10">
    <source>
        <dbReference type="ARBA" id="ARBA00022741"/>
    </source>
</evidence>
<reference evidence="20" key="2">
    <citation type="journal article" date="2012" name="PLoS ONE">
        <title>A Deeply Branching Thermophilic Bacterium with an Ancient Acetyl-CoA Pathway Dominates a Subsurface Ecosystem.</title>
        <authorList>
            <person name="Takami H."/>
            <person name="Noguchi H."/>
            <person name="Takaki Y."/>
            <person name="Uchiyama I."/>
            <person name="Toyoda A."/>
            <person name="Nishi S."/>
            <person name="Chee G.-J."/>
            <person name="Arai W."/>
            <person name="Nunoura T."/>
            <person name="Itoh T."/>
            <person name="Hattori M."/>
            <person name="Takai K."/>
        </authorList>
    </citation>
    <scope>NUCLEOTIDE SEQUENCE</scope>
</reference>
<keyword evidence="8" id="KW-0597">Phosphoprotein</keyword>
<evidence type="ECO:0000256" key="15">
    <source>
        <dbReference type="ARBA" id="ARBA00023136"/>
    </source>
</evidence>
<protein>
    <recommendedName>
        <fullName evidence="5">Magnesium-transporting ATPase, P-type 1</fullName>
        <ecNumber evidence="4">7.2.2.14</ecNumber>
    </recommendedName>
    <alternativeName>
        <fullName evidence="16">Mg(2+) transport ATPase, P-type 1</fullName>
    </alternativeName>
</protein>
<evidence type="ECO:0000256" key="16">
    <source>
        <dbReference type="ARBA" id="ARBA00029806"/>
    </source>
</evidence>
<evidence type="ECO:0000256" key="5">
    <source>
        <dbReference type="ARBA" id="ARBA00013555"/>
    </source>
</evidence>
<dbReference type="InterPro" id="IPR023299">
    <property type="entry name" value="ATPase_P-typ_cyto_dom_N"/>
</dbReference>
<dbReference type="InterPro" id="IPR023298">
    <property type="entry name" value="ATPase_P-typ_TM_dom_sf"/>
</dbReference>
<dbReference type="GO" id="GO:0005886">
    <property type="term" value="C:plasma membrane"/>
    <property type="evidence" value="ECO:0007669"/>
    <property type="project" value="UniProtKB-SubCell"/>
</dbReference>
<dbReference type="Pfam" id="PF00690">
    <property type="entry name" value="Cation_ATPase_N"/>
    <property type="match status" value="1"/>
</dbReference>
<dbReference type="InterPro" id="IPR008250">
    <property type="entry name" value="ATPase_P-typ_transduc_dom_A_sf"/>
</dbReference>
<dbReference type="SMART" id="SM00831">
    <property type="entry name" value="Cation_ATPase_N"/>
    <property type="match status" value="1"/>
</dbReference>
<keyword evidence="13" id="KW-1278">Translocase</keyword>
<dbReference type="GO" id="GO:0016887">
    <property type="term" value="F:ATP hydrolysis activity"/>
    <property type="evidence" value="ECO:0007669"/>
    <property type="project" value="InterPro"/>
</dbReference>
<dbReference type="InterPro" id="IPR059000">
    <property type="entry name" value="ATPase_P-type_domA"/>
</dbReference>
<dbReference type="Pfam" id="PF00122">
    <property type="entry name" value="E1-E2_ATPase"/>
    <property type="match status" value="1"/>
</dbReference>
<dbReference type="InterPro" id="IPR001757">
    <property type="entry name" value="P_typ_ATPase"/>
</dbReference>
<dbReference type="Pfam" id="PF00689">
    <property type="entry name" value="Cation_ATPase_C"/>
    <property type="match status" value="1"/>
</dbReference>
<dbReference type="SFLD" id="SFLDS00003">
    <property type="entry name" value="Haloacid_Dehalogenase"/>
    <property type="match status" value="1"/>
</dbReference>
<dbReference type="SUPFAM" id="SSF81653">
    <property type="entry name" value="Calcium ATPase, transduction domain A"/>
    <property type="match status" value="1"/>
</dbReference>
<name>H5SDT7_9BACT</name>
<feature type="transmembrane region" description="Helical" evidence="18">
    <location>
        <begin position="68"/>
        <end position="84"/>
    </location>
</feature>
<dbReference type="EMBL" id="AP011685">
    <property type="protein sequence ID" value="BAL54323.1"/>
    <property type="molecule type" value="Genomic_DNA"/>
</dbReference>
<evidence type="ECO:0000256" key="18">
    <source>
        <dbReference type="SAM" id="Phobius"/>
    </source>
</evidence>
<dbReference type="PRINTS" id="PR01836">
    <property type="entry name" value="MGATPASE"/>
</dbReference>
<keyword evidence="7" id="KW-0997">Cell inner membrane</keyword>
<evidence type="ECO:0000256" key="11">
    <source>
        <dbReference type="ARBA" id="ARBA00022840"/>
    </source>
</evidence>
<feature type="transmembrane region" description="Helical" evidence="18">
    <location>
        <begin position="219"/>
        <end position="238"/>
    </location>
</feature>
<sequence length="810" mass="90607">MGSGAPEVLGLSSGQAKERLLRYGYNTVEGRKRLSDLEILLNQFKNPYYLLLLFTAILSAFLGEKTDAFVIVSIILLGSLLDFWQERGAYRTVEKLLSVVKTRATVIRDGEEKDVPLEEVVPEDAVVLRAGDMVPADGVVLQAKDLFVNEALMTGEAYPVEKTTGSTLYMGTHVVSGFGIMKVLKTGRSTEYGKVVEKLKLGKGETDFERGLRRFGYTLLEVATLLILLVFAINAYYGRGVINSLLFALSLGIGITPALLPAVVSIGLSYGARYMARKNAIVKRLASIENFGSMTVLCCDKTGTLTEGSMEVYTVKNILDEDDERIALLSYVNSCFQTGYKNPVDEAIKKSFGTLDISQFQKLDELPYDFNRKRLSVLVKKGEESLLITKGAYSHVLEVCKYAQVKEKVVEIKEVLGKIEEVYARYSGQGFKLIAVAYRLFGGESLNYEDEKDEVFLGFLILHDPLRKDAKELVEKLLSLGIELRIITGDNKLVAKYVAERIGLKGEIMSGGDFEKLSEEALVRRVRDTSVFAELTPLQKDRVVTALRKAGYVVGYMGDGINDVAAMRSADVAISVENAVDVAKETADIVLLKSDLNTVIDAVLEGRRIFINTMKYLFMQTSSNFGNVFSMAGASLLIPFLPMLPKQVLTANLLTDSAVMSIPTDRVDDDWTKSPKRWNIEFIRRFMLFFGPLSSIFDYITFIFLLYVLRVNQETFRSAWFLEGLFTQILVLLLLRTQRIFIKSRPSPLLMLTVLTVGIVGLILPFTPLGSMLELRPLPTPLYAFVLWITLLYLISVEAVKKFFYRKYNF</sequence>
<gene>
    <name evidence="20" type="ORF">HGMM_F14E04C14</name>
</gene>
<dbReference type="Gene3D" id="3.40.1110.10">
    <property type="entry name" value="Calcium-transporting ATPase, cytoplasmic domain N"/>
    <property type="match status" value="1"/>
</dbReference>
<dbReference type="Gene3D" id="1.20.1110.10">
    <property type="entry name" value="Calcium-transporting ATPase, transmembrane domain"/>
    <property type="match status" value="1"/>
</dbReference>
<dbReference type="GO" id="GO:0005524">
    <property type="term" value="F:ATP binding"/>
    <property type="evidence" value="ECO:0007669"/>
    <property type="project" value="UniProtKB-KW"/>
</dbReference>
<feature type="domain" description="Cation-transporting P-type ATPase N-terminal" evidence="19">
    <location>
        <begin position="1"/>
        <end position="64"/>
    </location>
</feature>
<evidence type="ECO:0000256" key="3">
    <source>
        <dbReference type="ARBA" id="ARBA00008746"/>
    </source>
</evidence>
<feature type="transmembrane region" description="Helical" evidence="18">
    <location>
        <begin position="782"/>
        <end position="800"/>
    </location>
</feature>
<keyword evidence="15 18" id="KW-0472">Membrane</keyword>
<dbReference type="Pfam" id="PF13246">
    <property type="entry name" value="Cation_ATPase"/>
    <property type="match status" value="1"/>
</dbReference>
<organism evidence="20">
    <name type="scientific">uncultured Aquificia bacterium</name>
    <dbReference type="NCBI Taxonomy" id="453415"/>
    <lineage>
        <taxon>Bacteria</taxon>
        <taxon>Pseudomonadati</taxon>
        <taxon>Aquificota</taxon>
        <taxon>Aquificia</taxon>
        <taxon>environmental samples</taxon>
    </lineage>
</organism>
<dbReference type="SFLD" id="SFLDF00027">
    <property type="entry name" value="p-type_atpase"/>
    <property type="match status" value="1"/>
</dbReference>
<accession>H5SDT7</accession>
<dbReference type="InterPro" id="IPR006068">
    <property type="entry name" value="ATPase_P-typ_cation-transptr_C"/>
</dbReference>
<evidence type="ECO:0000256" key="9">
    <source>
        <dbReference type="ARBA" id="ARBA00022692"/>
    </source>
</evidence>
<dbReference type="AlphaFoldDB" id="H5SDT7"/>
<dbReference type="InterPro" id="IPR036412">
    <property type="entry name" value="HAD-like_sf"/>
</dbReference>
<dbReference type="InterPro" id="IPR023214">
    <property type="entry name" value="HAD_sf"/>
</dbReference>
<comment type="function">
    <text evidence="1">Mediates magnesium influx to the cytosol.</text>
</comment>
<evidence type="ECO:0000256" key="2">
    <source>
        <dbReference type="ARBA" id="ARBA00004429"/>
    </source>
</evidence>
<dbReference type="InterPro" id="IPR018303">
    <property type="entry name" value="ATPase_P-typ_P_site"/>
</dbReference>